<name>A0AAU8HVY5_9FIRM</name>
<reference evidence="1" key="1">
    <citation type="journal article" date="2018" name="Antonie Van Leeuwenhoek">
        <title>Proteinivorax hydrogeniformans sp. nov., an anaerobic, haloalkaliphilic bacterium fermenting proteinaceous compounds with high hydrogen production.</title>
        <authorList>
            <person name="Boltyanskaya Y."/>
            <person name="Detkova E."/>
            <person name="Pimenov N."/>
            <person name="Kevbrin V."/>
        </authorList>
    </citation>
    <scope>NUCLEOTIDE SEQUENCE</scope>
    <source>
        <strain evidence="1">Z-710</strain>
    </source>
</reference>
<dbReference type="EMBL" id="CP159485">
    <property type="protein sequence ID" value="XCI29531.1"/>
    <property type="molecule type" value="Genomic_DNA"/>
</dbReference>
<proteinExistence type="predicted"/>
<organism evidence="1">
    <name type="scientific">Proteinivorax hydrogeniformans</name>
    <dbReference type="NCBI Taxonomy" id="1826727"/>
    <lineage>
        <taxon>Bacteria</taxon>
        <taxon>Bacillati</taxon>
        <taxon>Bacillota</taxon>
        <taxon>Clostridia</taxon>
        <taxon>Eubacteriales</taxon>
        <taxon>Proteinivoracaceae</taxon>
        <taxon>Proteinivorax</taxon>
    </lineage>
</organism>
<sequence>MALICPVCNGIEQVVKPCPTCREAMDEAGSLSQFLDPYSPYLSAHEGDIGDDYNTCTHLFFCENCDTDKRVEVSKVKW</sequence>
<dbReference type="AlphaFoldDB" id="A0AAU8HVY5"/>
<dbReference type="RefSeq" id="WP_353894079.1">
    <property type="nucleotide sequence ID" value="NZ_CP159485.1"/>
</dbReference>
<evidence type="ECO:0000313" key="1">
    <source>
        <dbReference type="EMBL" id="XCI29531.1"/>
    </source>
</evidence>
<protein>
    <submittedName>
        <fullName evidence="1">Uncharacterized protein</fullName>
    </submittedName>
</protein>
<accession>A0AAU8HVY5</accession>
<gene>
    <name evidence="1" type="ORF">PRVXH_000854</name>
</gene>
<reference evidence="1" key="2">
    <citation type="submission" date="2024-06" db="EMBL/GenBank/DDBJ databases">
        <authorList>
            <person name="Petrova K.O."/>
            <person name="Toshchakov S.V."/>
            <person name="Boltjanskaja Y.V."/>
            <person name="Kevbrin V.V."/>
        </authorList>
    </citation>
    <scope>NUCLEOTIDE SEQUENCE</scope>
    <source>
        <strain evidence="1">Z-710</strain>
    </source>
</reference>